<dbReference type="Gene3D" id="3.30.70.920">
    <property type="match status" value="1"/>
</dbReference>
<keyword evidence="2" id="KW-0238">DNA-binding</keyword>
<protein>
    <submittedName>
        <fullName evidence="5">Transcriptional regulator</fullName>
    </submittedName>
</protein>
<evidence type="ECO:0000256" key="2">
    <source>
        <dbReference type="ARBA" id="ARBA00023125"/>
    </source>
</evidence>
<evidence type="ECO:0000313" key="6">
    <source>
        <dbReference type="Proteomes" id="UP001156882"/>
    </source>
</evidence>
<dbReference type="InterPro" id="IPR036388">
    <property type="entry name" value="WH-like_DNA-bd_sf"/>
</dbReference>
<dbReference type="Pfam" id="PF13412">
    <property type="entry name" value="HTH_24"/>
    <property type="match status" value="1"/>
</dbReference>
<dbReference type="PANTHER" id="PTHR30154">
    <property type="entry name" value="LEUCINE-RESPONSIVE REGULATORY PROTEIN"/>
    <property type="match status" value="1"/>
</dbReference>
<name>A0ABQ6CJS3_9HYPH</name>
<dbReference type="PROSITE" id="PS50956">
    <property type="entry name" value="HTH_ASNC_2"/>
    <property type="match status" value="1"/>
</dbReference>
<dbReference type="SMART" id="SM00344">
    <property type="entry name" value="HTH_ASNC"/>
    <property type="match status" value="1"/>
</dbReference>
<dbReference type="Pfam" id="PF01037">
    <property type="entry name" value="AsnC_trans_reg"/>
    <property type="match status" value="1"/>
</dbReference>
<keyword evidence="1" id="KW-0805">Transcription regulation</keyword>
<gene>
    <name evidence="5" type="ORF">GCM10007874_34710</name>
</gene>
<dbReference type="InterPro" id="IPR000485">
    <property type="entry name" value="AsnC-type_HTH_dom"/>
</dbReference>
<sequence length="160" mass="17572">MLKLDKIDLKILAALQRDGRITKLGLAQEANLSAAACWERLARLEKAGVIAGYSASLDAAKLGRFATVLVEITLKSHRQADFQRFEMAMLREPSIVSCDAVGGGIDYLLRVVTPDIDSYQRLIDGLLADEIGIDRYFTYIVTKTIKASGFPLEIIETGNP</sequence>
<dbReference type="InterPro" id="IPR011008">
    <property type="entry name" value="Dimeric_a/b-barrel"/>
</dbReference>
<dbReference type="InterPro" id="IPR019887">
    <property type="entry name" value="Tscrpt_reg_AsnC/Lrp_C"/>
</dbReference>
<evidence type="ECO:0000256" key="1">
    <source>
        <dbReference type="ARBA" id="ARBA00023015"/>
    </source>
</evidence>
<keyword evidence="3" id="KW-0804">Transcription</keyword>
<dbReference type="PRINTS" id="PR00033">
    <property type="entry name" value="HTHASNC"/>
</dbReference>
<keyword evidence="6" id="KW-1185">Reference proteome</keyword>
<dbReference type="Gene3D" id="1.10.10.10">
    <property type="entry name" value="Winged helix-like DNA-binding domain superfamily/Winged helix DNA-binding domain"/>
    <property type="match status" value="1"/>
</dbReference>
<dbReference type="SUPFAM" id="SSF54909">
    <property type="entry name" value="Dimeric alpha+beta barrel"/>
    <property type="match status" value="1"/>
</dbReference>
<feature type="domain" description="HTH asnC-type" evidence="4">
    <location>
        <begin position="4"/>
        <end position="65"/>
    </location>
</feature>
<evidence type="ECO:0000256" key="3">
    <source>
        <dbReference type="ARBA" id="ARBA00023163"/>
    </source>
</evidence>
<dbReference type="SUPFAM" id="SSF46785">
    <property type="entry name" value="Winged helix' DNA-binding domain"/>
    <property type="match status" value="1"/>
</dbReference>
<organism evidence="5 6">
    <name type="scientific">Labrys miyagiensis</name>
    <dbReference type="NCBI Taxonomy" id="346912"/>
    <lineage>
        <taxon>Bacteria</taxon>
        <taxon>Pseudomonadati</taxon>
        <taxon>Pseudomonadota</taxon>
        <taxon>Alphaproteobacteria</taxon>
        <taxon>Hyphomicrobiales</taxon>
        <taxon>Xanthobacteraceae</taxon>
        <taxon>Labrys</taxon>
    </lineage>
</organism>
<dbReference type="InterPro" id="IPR011991">
    <property type="entry name" value="ArsR-like_HTH"/>
</dbReference>
<dbReference type="EMBL" id="BSPC01000028">
    <property type="protein sequence ID" value="GLS20454.1"/>
    <property type="molecule type" value="Genomic_DNA"/>
</dbReference>
<comment type="caution">
    <text evidence="5">The sequence shown here is derived from an EMBL/GenBank/DDBJ whole genome shotgun (WGS) entry which is preliminary data.</text>
</comment>
<dbReference type="InterPro" id="IPR036390">
    <property type="entry name" value="WH_DNA-bd_sf"/>
</dbReference>
<proteinExistence type="predicted"/>
<accession>A0ABQ6CJS3</accession>
<dbReference type="InterPro" id="IPR019888">
    <property type="entry name" value="Tscrpt_reg_AsnC-like"/>
</dbReference>
<dbReference type="Proteomes" id="UP001156882">
    <property type="component" value="Unassembled WGS sequence"/>
</dbReference>
<dbReference type="CDD" id="cd00090">
    <property type="entry name" value="HTH_ARSR"/>
    <property type="match status" value="1"/>
</dbReference>
<reference evidence="6" key="1">
    <citation type="journal article" date="2019" name="Int. J. Syst. Evol. Microbiol.">
        <title>The Global Catalogue of Microorganisms (GCM) 10K type strain sequencing project: providing services to taxonomists for standard genome sequencing and annotation.</title>
        <authorList>
            <consortium name="The Broad Institute Genomics Platform"/>
            <consortium name="The Broad Institute Genome Sequencing Center for Infectious Disease"/>
            <person name="Wu L."/>
            <person name="Ma J."/>
        </authorList>
    </citation>
    <scope>NUCLEOTIDE SEQUENCE [LARGE SCALE GENOMIC DNA]</scope>
    <source>
        <strain evidence="6">NBRC 101365</strain>
    </source>
</reference>
<evidence type="ECO:0000313" key="5">
    <source>
        <dbReference type="EMBL" id="GLS20454.1"/>
    </source>
</evidence>
<dbReference type="PANTHER" id="PTHR30154:SF34">
    <property type="entry name" value="TRANSCRIPTIONAL REGULATOR AZLB"/>
    <property type="match status" value="1"/>
</dbReference>
<evidence type="ECO:0000259" key="4">
    <source>
        <dbReference type="PROSITE" id="PS50956"/>
    </source>
</evidence>